<dbReference type="RefSeq" id="WP_379955143.1">
    <property type="nucleotide sequence ID" value="NZ_JAUYVI010000003.1"/>
</dbReference>
<dbReference type="Pfam" id="PF00005">
    <property type="entry name" value="ABC_tran"/>
    <property type="match status" value="1"/>
</dbReference>
<dbReference type="InterPro" id="IPR050093">
    <property type="entry name" value="ABC_SmlMolc_Importer"/>
</dbReference>
<protein>
    <submittedName>
        <fullName evidence="10">ABC transporter ATP-binding protein</fullName>
    </submittedName>
</protein>
<evidence type="ECO:0000313" key="10">
    <source>
        <dbReference type="EMBL" id="MDQ7247707.1"/>
    </source>
</evidence>
<dbReference type="InterPro" id="IPR003593">
    <property type="entry name" value="AAA+_ATPase"/>
</dbReference>
<keyword evidence="4" id="KW-0547">Nucleotide-binding</keyword>
<dbReference type="PROSITE" id="PS50893">
    <property type="entry name" value="ABC_TRANSPORTER_2"/>
    <property type="match status" value="1"/>
</dbReference>
<keyword evidence="1" id="KW-0813">Transport</keyword>
<dbReference type="EMBL" id="JAUYVI010000003">
    <property type="protein sequence ID" value="MDQ7247707.1"/>
    <property type="molecule type" value="Genomic_DNA"/>
</dbReference>
<dbReference type="PANTHER" id="PTHR42781:SF8">
    <property type="entry name" value="BICARBONATE TRANSPORT ATP-BINDING PROTEIN CMPC"/>
    <property type="match status" value="1"/>
</dbReference>
<evidence type="ECO:0000259" key="9">
    <source>
        <dbReference type="PROSITE" id="PS50893"/>
    </source>
</evidence>
<evidence type="ECO:0000256" key="8">
    <source>
        <dbReference type="ARBA" id="ARBA00023136"/>
    </source>
</evidence>
<dbReference type="PROSITE" id="PS00211">
    <property type="entry name" value="ABC_TRANSPORTER_1"/>
    <property type="match status" value="1"/>
</dbReference>
<dbReference type="InterPro" id="IPR013611">
    <property type="entry name" value="Transp-assoc_OB_typ2"/>
</dbReference>
<dbReference type="InterPro" id="IPR003439">
    <property type="entry name" value="ABC_transporter-like_ATP-bd"/>
</dbReference>
<keyword evidence="5 10" id="KW-0067">ATP-binding</keyword>
<keyword evidence="6" id="KW-0408">Iron</keyword>
<dbReference type="SMART" id="SM00382">
    <property type="entry name" value="AAA"/>
    <property type="match status" value="1"/>
</dbReference>
<evidence type="ECO:0000256" key="6">
    <source>
        <dbReference type="ARBA" id="ARBA00023004"/>
    </source>
</evidence>
<keyword evidence="2" id="KW-1003">Cell membrane</keyword>
<reference evidence="11" key="1">
    <citation type="submission" date="2023-08" db="EMBL/GenBank/DDBJ databases">
        <title>Rhodospirillaceae gen. nov., a novel taxon isolated from the Yangtze River Yuezi River estuary sludge.</title>
        <authorList>
            <person name="Ruan L."/>
        </authorList>
    </citation>
    <scope>NUCLEOTIDE SEQUENCE [LARGE SCALE GENOMIC DNA]</scope>
    <source>
        <strain evidence="11">R-7</strain>
    </source>
</reference>
<keyword evidence="3" id="KW-0410">Iron transport</keyword>
<sequence length="373" mass="39363">MSEIILGLEGVGHSYDGVVEVVSGFSLGVGAGEIVCLLGPSGCGKSTVLRLAAGLETLQRGRIQLRGETVADGESGVSQPPERRNVGLVFQDFALFPHLTVARNVAFGLADLPEHQRGQRALEALAQVGMAGYAGSYPHALSGGQQQRVALARALAPRPSVMLLDEPFSGLDARLREQIRDDTLRVLKRSGAATLLVTHDPEEAMFMADRIYLMQAGKLIQSGPPAEVYARPNSEFAAKFFSNINELEGIVQNGWVATPLGPIPAAQWPSGSSVKVIFRPECLDCVPINGASGRAVLPATVTEVRFIGVARLIRVLATAENGAALDLQVRTSGAFAPEVGAKVGLSLDPARAFVFGPAQNAMQTPLAEPRSNA</sequence>
<dbReference type="Gene3D" id="3.40.50.300">
    <property type="entry name" value="P-loop containing nucleotide triphosphate hydrolases"/>
    <property type="match status" value="1"/>
</dbReference>
<evidence type="ECO:0000256" key="7">
    <source>
        <dbReference type="ARBA" id="ARBA00023065"/>
    </source>
</evidence>
<dbReference type="Pfam" id="PF08402">
    <property type="entry name" value="TOBE_2"/>
    <property type="match status" value="1"/>
</dbReference>
<dbReference type="Proteomes" id="UP001230156">
    <property type="component" value="Unassembled WGS sequence"/>
</dbReference>
<evidence type="ECO:0000256" key="3">
    <source>
        <dbReference type="ARBA" id="ARBA00022496"/>
    </source>
</evidence>
<keyword evidence="11" id="KW-1185">Reference proteome</keyword>
<keyword evidence="8" id="KW-0472">Membrane</keyword>
<dbReference type="CDD" id="cd03259">
    <property type="entry name" value="ABC_Carb_Solutes_like"/>
    <property type="match status" value="1"/>
</dbReference>
<evidence type="ECO:0000256" key="1">
    <source>
        <dbReference type="ARBA" id="ARBA00022448"/>
    </source>
</evidence>
<dbReference type="SUPFAM" id="SSF50331">
    <property type="entry name" value="MOP-like"/>
    <property type="match status" value="1"/>
</dbReference>
<keyword evidence="7" id="KW-0406">Ion transport</keyword>
<feature type="domain" description="ABC transporter" evidence="9">
    <location>
        <begin position="6"/>
        <end position="241"/>
    </location>
</feature>
<organism evidence="10 11">
    <name type="scientific">Dongia sedimenti</name>
    <dbReference type="NCBI Taxonomy" id="3064282"/>
    <lineage>
        <taxon>Bacteria</taxon>
        <taxon>Pseudomonadati</taxon>
        <taxon>Pseudomonadota</taxon>
        <taxon>Alphaproteobacteria</taxon>
        <taxon>Rhodospirillales</taxon>
        <taxon>Dongiaceae</taxon>
        <taxon>Dongia</taxon>
    </lineage>
</organism>
<dbReference type="PANTHER" id="PTHR42781">
    <property type="entry name" value="SPERMIDINE/PUTRESCINE IMPORT ATP-BINDING PROTEIN POTA"/>
    <property type="match status" value="1"/>
</dbReference>
<dbReference type="SUPFAM" id="SSF52540">
    <property type="entry name" value="P-loop containing nucleoside triphosphate hydrolases"/>
    <property type="match status" value="1"/>
</dbReference>
<accession>A0ABU0YKI4</accession>
<name>A0ABU0YKI4_9PROT</name>
<evidence type="ECO:0000313" key="11">
    <source>
        <dbReference type="Proteomes" id="UP001230156"/>
    </source>
</evidence>
<evidence type="ECO:0000256" key="5">
    <source>
        <dbReference type="ARBA" id="ARBA00022840"/>
    </source>
</evidence>
<dbReference type="GO" id="GO:0005524">
    <property type="term" value="F:ATP binding"/>
    <property type="evidence" value="ECO:0007669"/>
    <property type="project" value="UniProtKB-KW"/>
</dbReference>
<proteinExistence type="predicted"/>
<comment type="caution">
    <text evidence="10">The sequence shown here is derived from an EMBL/GenBank/DDBJ whole genome shotgun (WGS) entry which is preliminary data.</text>
</comment>
<evidence type="ECO:0000256" key="2">
    <source>
        <dbReference type="ARBA" id="ARBA00022475"/>
    </source>
</evidence>
<evidence type="ECO:0000256" key="4">
    <source>
        <dbReference type="ARBA" id="ARBA00022741"/>
    </source>
</evidence>
<dbReference type="InterPro" id="IPR027417">
    <property type="entry name" value="P-loop_NTPase"/>
</dbReference>
<dbReference type="InterPro" id="IPR008995">
    <property type="entry name" value="Mo/tungstate-bd_C_term_dom"/>
</dbReference>
<dbReference type="InterPro" id="IPR015853">
    <property type="entry name" value="ABC_transpr_FbpC"/>
</dbReference>
<gene>
    <name evidence="10" type="ORF">Q8A70_08515</name>
</gene>
<dbReference type="InterPro" id="IPR017871">
    <property type="entry name" value="ABC_transporter-like_CS"/>
</dbReference>